<sequence>MQMSVEKLSDAVTRVILSGALDIKGAAEVELPFSTVTAKNERVVVDVAEVDYVASIGLRLLVGAARTVTRRGGRLVLCNATPNVTRVLETSGLSGLLPNFPSLQLAVAAASQPATA</sequence>
<dbReference type="AlphaFoldDB" id="A0A3N1KTI0"/>
<dbReference type="CDD" id="cd07043">
    <property type="entry name" value="STAS_anti-anti-sigma_factors"/>
    <property type="match status" value="1"/>
</dbReference>
<comment type="caution">
    <text evidence="4">The sequence shown here is derived from an EMBL/GenBank/DDBJ whole genome shotgun (WGS) entry which is preliminary data.</text>
</comment>
<dbReference type="PROSITE" id="PS50801">
    <property type="entry name" value="STAS"/>
    <property type="match status" value="1"/>
</dbReference>
<organism evidence="4 5">
    <name type="scientific">Stella humosa</name>
    <dbReference type="NCBI Taxonomy" id="94"/>
    <lineage>
        <taxon>Bacteria</taxon>
        <taxon>Pseudomonadati</taxon>
        <taxon>Pseudomonadota</taxon>
        <taxon>Alphaproteobacteria</taxon>
        <taxon>Rhodospirillales</taxon>
        <taxon>Stellaceae</taxon>
        <taxon>Stella</taxon>
    </lineage>
</organism>
<dbReference type="OrthoDB" id="8446738at2"/>
<reference evidence="4 5" key="1">
    <citation type="submission" date="2018-11" db="EMBL/GenBank/DDBJ databases">
        <title>Genomic Encyclopedia of Type Strains, Phase IV (KMG-IV): sequencing the most valuable type-strain genomes for metagenomic binning, comparative biology and taxonomic classification.</title>
        <authorList>
            <person name="Goeker M."/>
        </authorList>
    </citation>
    <scope>NUCLEOTIDE SEQUENCE [LARGE SCALE GENOMIC DNA]</scope>
    <source>
        <strain evidence="4 5">DSM 5900</strain>
    </source>
</reference>
<dbReference type="InterPro" id="IPR002645">
    <property type="entry name" value="STAS_dom"/>
</dbReference>
<evidence type="ECO:0000313" key="4">
    <source>
        <dbReference type="EMBL" id="ROP83304.1"/>
    </source>
</evidence>
<evidence type="ECO:0000259" key="3">
    <source>
        <dbReference type="PROSITE" id="PS50801"/>
    </source>
</evidence>
<name>A0A3N1KTI0_9PROT</name>
<dbReference type="RefSeq" id="WP_123694425.1">
    <property type="nucleotide sequence ID" value="NZ_AP019700.1"/>
</dbReference>
<evidence type="ECO:0000313" key="5">
    <source>
        <dbReference type="Proteomes" id="UP000278222"/>
    </source>
</evidence>
<feature type="domain" description="STAS" evidence="3">
    <location>
        <begin position="17"/>
        <end position="110"/>
    </location>
</feature>
<protein>
    <recommendedName>
        <fullName evidence="2">Anti-sigma factor antagonist</fullName>
    </recommendedName>
</protein>
<dbReference type="SUPFAM" id="SSF52091">
    <property type="entry name" value="SpoIIaa-like"/>
    <property type="match status" value="1"/>
</dbReference>
<dbReference type="PANTHER" id="PTHR33495:SF2">
    <property type="entry name" value="ANTI-SIGMA FACTOR ANTAGONIST TM_1081-RELATED"/>
    <property type="match status" value="1"/>
</dbReference>
<keyword evidence="5" id="KW-1185">Reference proteome</keyword>
<dbReference type="InterPro" id="IPR003658">
    <property type="entry name" value="Anti-sigma_ant"/>
</dbReference>
<gene>
    <name evidence="4" type="ORF">EDC65_4837</name>
</gene>
<proteinExistence type="inferred from homology"/>
<dbReference type="Gene3D" id="3.30.750.24">
    <property type="entry name" value="STAS domain"/>
    <property type="match status" value="1"/>
</dbReference>
<evidence type="ECO:0000256" key="1">
    <source>
        <dbReference type="ARBA" id="ARBA00009013"/>
    </source>
</evidence>
<dbReference type="PANTHER" id="PTHR33495">
    <property type="entry name" value="ANTI-SIGMA FACTOR ANTAGONIST TM_1081-RELATED-RELATED"/>
    <property type="match status" value="1"/>
</dbReference>
<dbReference type="InterPro" id="IPR058548">
    <property type="entry name" value="MlaB-like_STAS"/>
</dbReference>
<dbReference type="Pfam" id="PF13466">
    <property type="entry name" value="STAS_2"/>
    <property type="match status" value="1"/>
</dbReference>
<dbReference type="GO" id="GO:0043856">
    <property type="term" value="F:anti-sigma factor antagonist activity"/>
    <property type="evidence" value="ECO:0007669"/>
    <property type="project" value="InterPro"/>
</dbReference>
<comment type="similarity">
    <text evidence="1 2">Belongs to the anti-sigma-factor antagonist family.</text>
</comment>
<dbReference type="EMBL" id="RJKX01000017">
    <property type="protein sequence ID" value="ROP83304.1"/>
    <property type="molecule type" value="Genomic_DNA"/>
</dbReference>
<dbReference type="Proteomes" id="UP000278222">
    <property type="component" value="Unassembled WGS sequence"/>
</dbReference>
<evidence type="ECO:0000256" key="2">
    <source>
        <dbReference type="RuleBase" id="RU003749"/>
    </source>
</evidence>
<dbReference type="InterPro" id="IPR036513">
    <property type="entry name" value="STAS_dom_sf"/>
</dbReference>
<accession>A0A3N1KTI0</accession>
<dbReference type="NCBIfam" id="TIGR00377">
    <property type="entry name" value="ant_ant_sig"/>
    <property type="match status" value="1"/>
</dbReference>